<evidence type="ECO:0000313" key="3">
    <source>
        <dbReference type="Proteomes" id="UP001141806"/>
    </source>
</evidence>
<sequence>MPVRLLIVHFLVFLLCTSAQHSTSLLSIRIQPRAFVRSFLSVSEDKTLQFLFLELKRRRLCSNNKLIVFYTLYNITHFFVDQWLRRMRVLNVRFKPFEA</sequence>
<reference evidence="2" key="1">
    <citation type="journal article" date="2023" name="Plant J.">
        <title>The genome of the king protea, Protea cynaroides.</title>
        <authorList>
            <person name="Chang J."/>
            <person name="Duong T.A."/>
            <person name="Schoeman C."/>
            <person name="Ma X."/>
            <person name="Roodt D."/>
            <person name="Barker N."/>
            <person name="Li Z."/>
            <person name="Van de Peer Y."/>
            <person name="Mizrachi E."/>
        </authorList>
    </citation>
    <scope>NUCLEOTIDE SEQUENCE</scope>
    <source>
        <tissue evidence="2">Young leaves</tissue>
    </source>
</reference>
<evidence type="ECO:0000256" key="1">
    <source>
        <dbReference type="SAM" id="SignalP"/>
    </source>
</evidence>
<proteinExistence type="predicted"/>
<name>A0A9Q0GM30_9MAGN</name>
<accession>A0A9Q0GM30</accession>
<organism evidence="2 3">
    <name type="scientific">Protea cynaroides</name>
    <dbReference type="NCBI Taxonomy" id="273540"/>
    <lineage>
        <taxon>Eukaryota</taxon>
        <taxon>Viridiplantae</taxon>
        <taxon>Streptophyta</taxon>
        <taxon>Embryophyta</taxon>
        <taxon>Tracheophyta</taxon>
        <taxon>Spermatophyta</taxon>
        <taxon>Magnoliopsida</taxon>
        <taxon>Proteales</taxon>
        <taxon>Proteaceae</taxon>
        <taxon>Protea</taxon>
    </lineage>
</organism>
<evidence type="ECO:0008006" key="4">
    <source>
        <dbReference type="Google" id="ProtNLM"/>
    </source>
</evidence>
<comment type="caution">
    <text evidence="2">The sequence shown here is derived from an EMBL/GenBank/DDBJ whole genome shotgun (WGS) entry which is preliminary data.</text>
</comment>
<dbReference type="Proteomes" id="UP001141806">
    <property type="component" value="Unassembled WGS sequence"/>
</dbReference>
<gene>
    <name evidence="2" type="ORF">NE237_027193</name>
</gene>
<protein>
    <recommendedName>
        <fullName evidence="4">Secreted protein</fullName>
    </recommendedName>
</protein>
<keyword evidence="3" id="KW-1185">Reference proteome</keyword>
<dbReference type="AlphaFoldDB" id="A0A9Q0GM30"/>
<dbReference type="EMBL" id="JAMYWD010000012">
    <property type="protein sequence ID" value="KAJ4950361.1"/>
    <property type="molecule type" value="Genomic_DNA"/>
</dbReference>
<feature type="chain" id="PRO_5040516186" description="Secreted protein" evidence="1">
    <location>
        <begin position="20"/>
        <end position="99"/>
    </location>
</feature>
<feature type="signal peptide" evidence="1">
    <location>
        <begin position="1"/>
        <end position="19"/>
    </location>
</feature>
<evidence type="ECO:0000313" key="2">
    <source>
        <dbReference type="EMBL" id="KAJ4950361.1"/>
    </source>
</evidence>
<keyword evidence="1" id="KW-0732">Signal</keyword>